<dbReference type="FunFam" id="1.20.1740.10:FF:000034">
    <property type="entry name" value="cationic amino acid transporter 2 isoform X2"/>
    <property type="match status" value="1"/>
</dbReference>
<evidence type="ECO:0000256" key="7">
    <source>
        <dbReference type="ARBA" id="ARBA00022989"/>
    </source>
</evidence>
<accession>A0A9N7Y495</accession>
<dbReference type="Pfam" id="PF13906">
    <property type="entry name" value="AA_permease_C"/>
    <property type="match status" value="1"/>
</dbReference>
<feature type="transmembrane region" description="Helical" evidence="18">
    <location>
        <begin position="391"/>
        <end position="417"/>
    </location>
</feature>
<evidence type="ECO:0000256" key="5">
    <source>
        <dbReference type="ARBA" id="ARBA00022692"/>
    </source>
</evidence>
<dbReference type="GO" id="GO:0061459">
    <property type="term" value="F:L-arginine transmembrane transporter activity"/>
    <property type="evidence" value="ECO:0007669"/>
    <property type="project" value="TreeGrafter"/>
</dbReference>
<keyword evidence="8 18" id="KW-0472">Membrane</keyword>
<feature type="transmembrane region" description="Helical" evidence="18">
    <location>
        <begin position="90"/>
        <end position="107"/>
    </location>
</feature>
<feature type="transmembrane region" description="Helical" evidence="18">
    <location>
        <begin position="702"/>
        <end position="723"/>
    </location>
</feature>
<evidence type="ECO:0000313" key="20">
    <source>
        <dbReference type="EMBL" id="CAB1417765.1"/>
    </source>
</evidence>
<feature type="transmembrane region" description="Helical" evidence="18">
    <location>
        <begin position="643"/>
        <end position="663"/>
    </location>
</feature>
<evidence type="ECO:0000256" key="2">
    <source>
        <dbReference type="ARBA" id="ARBA00008572"/>
    </source>
</evidence>
<feature type="transmembrane region" description="Helical" evidence="18">
    <location>
        <begin position="301"/>
        <end position="321"/>
    </location>
</feature>
<dbReference type="PANTHER" id="PTHR43243">
    <property type="entry name" value="INNER MEMBRANE TRANSPORTER YGJI-RELATED"/>
    <property type="match status" value="1"/>
</dbReference>
<feature type="domain" description="Cationic amino acid transporter C-terminal" evidence="19">
    <location>
        <begin position="675"/>
        <end position="725"/>
    </location>
</feature>
<keyword evidence="6" id="KW-0029">Amino-acid transport</keyword>
<comment type="catalytic activity">
    <reaction evidence="13">
        <text>L-homoarginine(in) = L-homoarginine(out)</text>
        <dbReference type="Rhea" id="RHEA:71203"/>
        <dbReference type="ChEBI" id="CHEBI:143006"/>
    </reaction>
</comment>
<comment type="subcellular location">
    <subcellularLocation>
        <location evidence="1">Cell membrane</location>
        <topology evidence="1">Multi-pass membrane protein</topology>
    </subcellularLocation>
</comment>
<feature type="transmembrane region" description="Helical" evidence="18">
    <location>
        <begin position="218"/>
        <end position="235"/>
    </location>
</feature>
<reference evidence="20" key="1">
    <citation type="submission" date="2020-03" db="EMBL/GenBank/DDBJ databases">
        <authorList>
            <person name="Weist P."/>
        </authorList>
    </citation>
    <scope>NUCLEOTIDE SEQUENCE</scope>
</reference>
<evidence type="ECO:0000256" key="14">
    <source>
        <dbReference type="ARBA" id="ARBA00069817"/>
    </source>
</evidence>
<name>A0A9N7Y495_PLEPL</name>
<dbReference type="InterPro" id="IPR029485">
    <property type="entry name" value="CAT_C"/>
</dbReference>
<comment type="catalytic activity">
    <reaction evidence="10">
        <text>L-lysine(in) = L-lysine(out)</text>
        <dbReference type="Rhea" id="RHEA:70935"/>
        <dbReference type="ChEBI" id="CHEBI:32551"/>
    </reaction>
</comment>
<comment type="caution">
    <text evidence="20">The sequence shown here is derived from an EMBL/GenBank/DDBJ whole genome shotgun (WGS) entry which is preliminary data.</text>
</comment>
<dbReference type="GO" id="GO:0000064">
    <property type="term" value="F:L-ornithine transmembrane transporter activity"/>
    <property type="evidence" value="ECO:0007669"/>
    <property type="project" value="TreeGrafter"/>
</dbReference>
<comment type="catalytic activity">
    <reaction evidence="12">
        <text>L-ornithine(in) = L-ornithine(out)</text>
        <dbReference type="Rhea" id="RHEA:71199"/>
        <dbReference type="ChEBI" id="CHEBI:46911"/>
    </reaction>
</comment>
<feature type="transmembrane region" description="Helical" evidence="18">
    <location>
        <begin position="342"/>
        <end position="371"/>
    </location>
</feature>
<dbReference type="FunFam" id="1.20.1740.10:FF:000009">
    <property type="entry name" value="Low affinity cationic amino acid transporter 2"/>
    <property type="match status" value="1"/>
</dbReference>
<feature type="transmembrane region" description="Helical" evidence="18">
    <location>
        <begin position="119"/>
        <end position="140"/>
    </location>
</feature>
<evidence type="ECO:0000256" key="15">
    <source>
        <dbReference type="ARBA" id="ARBA00081006"/>
    </source>
</evidence>
<evidence type="ECO:0000256" key="8">
    <source>
        <dbReference type="ARBA" id="ARBA00023136"/>
    </source>
</evidence>
<proteinExistence type="inferred from homology"/>
<evidence type="ECO:0000256" key="13">
    <source>
        <dbReference type="ARBA" id="ARBA00050846"/>
    </source>
</evidence>
<evidence type="ECO:0000256" key="6">
    <source>
        <dbReference type="ARBA" id="ARBA00022970"/>
    </source>
</evidence>
<protein>
    <recommendedName>
        <fullName evidence="14">Cationic amino acid transporter 2</fullName>
    </recommendedName>
    <alternativeName>
        <fullName evidence="15">Low affinity cationic amino acid transporter 2</fullName>
    </alternativeName>
    <alternativeName>
        <fullName evidence="16">Solute carrier family 7 member 2</fullName>
    </alternativeName>
</protein>
<keyword evidence="3" id="KW-0813">Transport</keyword>
<sequence>MICGRSAGWTNRGIWLLPCCVFSGLWIGRCFSGPAATFPLSHIHTQSSTEGINMLEQVLSFGRSLVRRKVVDLNNLEDSKLCRCLGTGDLIALGVGSTLGAGVYVLAGEVAKGNSGPSIVISFLIAALASVMAGLCYAEFGARVPKTGSAYLYSYVTVGEIWAFITGWNLILSYVIGTSSVARAWSGTFDEMIGGHIEIFCKTYFSMNSPGLAQYPDFFAVCLILLLSGLLSFGVKESAWVNKVFTSVNVLVLLFVIISGFVKGDTYNWEISEESLINVTILRRNLSVTANVSSDYGVGGFMPYGFSGTLAGAATCFYAFVGFDCIATTGEEVRNPQKAIPIGIVVSLTVCFLAYFGVSAALTLMMPYYLLDEKSPLPMAFEYVGWGPAKYVVAVGSLCALSTSLLGSIFPMPRVIYAMAEDGVLFKALARINPKTKTPLIATMTSGVVAVVQVPCFSPQNALILTMNPLLPSLLGSMFPLPRILFAMARDGILFKFMSKVSKRQSPVAATMAAGTTAAIMAFLFDLKALVDMMSIGTLLAYSLVAVCVLILRYQPDGSLEGRTGERDYLSSEGESDLTESESHLHMLKSGSSTLQTVLHPPVAPSEHSSSVVNMTICVLVTVVCVVSYLTTYHIGCILRAEVWILALLGVCLLIFSSCVVMVCRQPQTSKKVSFMVPLLPYLPILSIFVNIYLMVQLSGDTWIRFSVWMAVGFLIYFGYGMWHSVERQRLLQLSLSRANTTQEQSKSSREKQDGVDAAGKDQERFLSPEKTSQC</sequence>
<evidence type="ECO:0000256" key="11">
    <source>
        <dbReference type="ARBA" id="ARBA00034423"/>
    </source>
</evidence>
<feature type="transmembrane region" description="Helical" evidence="18">
    <location>
        <begin position="244"/>
        <end position="262"/>
    </location>
</feature>
<evidence type="ECO:0000256" key="10">
    <source>
        <dbReference type="ARBA" id="ARBA00034422"/>
    </source>
</evidence>
<dbReference type="Pfam" id="PF13520">
    <property type="entry name" value="AA_permease_2"/>
    <property type="match status" value="2"/>
</dbReference>
<dbReference type="InterPro" id="IPR002293">
    <property type="entry name" value="AA/rel_permease1"/>
</dbReference>
<evidence type="ECO:0000256" key="9">
    <source>
        <dbReference type="ARBA" id="ARBA00023180"/>
    </source>
</evidence>
<keyword evidence="7 18" id="KW-1133">Transmembrane helix</keyword>
<keyword evidence="21" id="KW-1185">Reference proteome</keyword>
<dbReference type="GO" id="GO:0005886">
    <property type="term" value="C:plasma membrane"/>
    <property type="evidence" value="ECO:0007669"/>
    <property type="project" value="UniProtKB-SubCell"/>
</dbReference>
<feature type="transmembrane region" description="Helical" evidence="18">
    <location>
        <begin position="508"/>
        <end position="527"/>
    </location>
</feature>
<evidence type="ECO:0000256" key="4">
    <source>
        <dbReference type="ARBA" id="ARBA00022475"/>
    </source>
</evidence>
<feature type="transmembrane region" description="Helical" evidence="18">
    <location>
        <begin position="612"/>
        <end position="631"/>
    </location>
</feature>
<evidence type="ECO:0000256" key="3">
    <source>
        <dbReference type="ARBA" id="ARBA00022448"/>
    </source>
</evidence>
<feature type="transmembrane region" description="Helical" evidence="18">
    <location>
        <begin position="675"/>
        <end position="696"/>
    </location>
</feature>
<comment type="catalytic activity">
    <reaction evidence="11">
        <text>L-arginine(in) = L-arginine(out)</text>
        <dbReference type="Rhea" id="RHEA:32143"/>
        <dbReference type="ChEBI" id="CHEBI:32682"/>
    </reaction>
</comment>
<gene>
    <name evidence="20" type="ORF">PLEPLA_LOCUS5584</name>
</gene>
<dbReference type="EMBL" id="CADEAL010000283">
    <property type="protein sequence ID" value="CAB1417765.1"/>
    <property type="molecule type" value="Genomic_DNA"/>
</dbReference>
<keyword evidence="9" id="KW-0325">Glycoprotein</keyword>
<comment type="similarity">
    <text evidence="2">Belongs to the amino acid-polyamine-organocation (APC) superfamily. Cationic amino acid transporter (CAT) (TC 2.A.3.3) family.</text>
</comment>
<dbReference type="AlphaFoldDB" id="A0A9N7Y495"/>
<dbReference type="GO" id="GO:0097638">
    <property type="term" value="P:L-arginine import across plasma membrane"/>
    <property type="evidence" value="ECO:0007669"/>
    <property type="project" value="TreeGrafter"/>
</dbReference>
<feature type="transmembrane region" description="Helical" evidence="18">
    <location>
        <begin position="152"/>
        <end position="176"/>
    </location>
</feature>
<evidence type="ECO:0000256" key="17">
    <source>
        <dbReference type="SAM" id="MobiDB-lite"/>
    </source>
</evidence>
<keyword evidence="5 18" id="KW-0812">Transmembrane</keyword>
<evidence type="ECO:0000256" key="12">
    <source>
        <dbReference type="ARBA" id="ARBA00034450"/>
    </source>
</evidence>
<evidence type="ECO:0000259" key="19">
    <source>
        <dbReference type="Pfam" id="PF13906"/>
    </source>
</evidence>
<dbReference type="PANTHER" id="PTHR43243:SF35">
    <property type="entry name" value="CATIONIC AMINO ACID TRANSPORTER 2"/>
    <property type="match status" value="1"/>
</dbReference>
<evidence type="ECO:0000256" key="1">
    <source>
        <dbReference type="ARBA" id="ARBA00004651"/>
    </source>
</evidence>
<evidence type="ECO:0000256" key="18">
    <source>
        <dbReference type="SAM" id="Phobius"/>
    </source>
</evidence>
<feature type="transmembrane region" description="Helical" evidence="18">
    <location>
        <begin position="533"/>
        <end position="554"/>
    </location>
</feature>
<feature type="region of interest" description="Disordered" evidence="17">
    <location>
        <begin position="741"/>
        <end position="775"/>
    </location>
</feature>
<dbReference type="Proteomes" id="UP001153269">
    <property type="component" value="Unassembled WGS sequence"/>
</dbReference>
<keyword evidence="4" id="KW-1003">Cell membrane</keyword>
<evidence type="ECO:0000313" key="21">
    <source>
        <dbReference type="Proteomes" id="UP001153269"/>
    </source>
</evidence>
<dbReference type="GO" id="GO:0015189">
    <property type="term" value="F:L-lysine transmembrane transporter activity"/>
    <property type="evidence" value="ECO:0007669"/>
    <property type="project" value="TreeGrafter"/>
</dbReference>
<feature type="compositionally biased region" description="Basic and acidic residues" evidence="17">
    <location>
        <begin position="747"/>
        <end position="768"/>
    </location>
</feature>
<dbReference type="Gene3D" id="1.20.1740.10">
    <property type="entry name" value="Amino acid/polyamine transporter I"/>
    <property type="match status" value="2"/>
</dbReference>
<organism evidence="20 21">
    <name type="scientific">Pleuronectes platessa</name>
    <name type="common">European plaice</name>
    <dbReference type="NCBI Taxonomy" id="8262"/>
    <lineage>
        <taxon>Eukaryota</taxon>
        <taxon>Metazoa</taxon>
        <taxon>Chordata</taxon>
        <taxon>Craniata</taxon>
        <taxon>Vertebrata</taxon>
        <taxon>Euteleostomi</taxon>
        <taxon>Actinopterygii</taxon>
        <taxon>Neopterygii</taxon>
        <taxon>Teleostei</taxon>
        <taxon>Neoteleostei</taxon>
        <taxon>Acanthomorphata</taxon>
        <taxon>Carangaria</taxon>
        <taxon>Pleuronectiformes</taxon>
        <taxon>Pleuronectoidei</taxon>
        <taxon>Pleuronectidae</taxon>
        <taxon>Pleuronectes</taxon>
    </lineage>
</organism>
<evidence type="ECO:0000256" key="16">
    <source>
        <dbReference type="ARBA" id="ARBA00083295"/>
    </source>
</evidence>